<dbReference type="Proteomes" id="UP000035860">
    <property type="component" value="Unassembled WGS sequence"/>
</dbReference>
<organism evidence="1 2">
    <name type="scientific">Moraxella bovoculi 237</name>
    <dbReference type="NCBI Taxonomy" id="743974"/>
    <lineage>
        <taxon>Bacteria</taxon>
        <taxon>Pseudomonadati</taxon>
        <taxon>Pseudomonadota</taxon>
        <taxon>Gammaproteobacteria</taxon>
        <taxon>Moraxellales</taxon>
        <taxon>Moraxellaceae</taxon>
        <taxon>Moraxella</taxon>
    </lineage>
</organism>
<dbReference type="InterPro" id="IPR038086">
    <property type="entry name" value="DUF2789_sf"/>
</dbReference>
<sequence>MLGDIEYNINELFKQLGLECSDEAVDTFIKANQLPEEVKLVEAPFWTEQQRAFLKEEYKLDAVWTGPIDELNSRLHSDNMQN</sequence>
<dbReference type="Pfam" id="PF10982">
    <property type="entry name" value="DUF2789"/>
    <property type="match status" value="1"/>
</dbReference>
<accession>A0A066UH18</accession>
<gene>
    <name evidence="1" type="ORF">MBO_05064</name>
</gene>
<proteinExistence type="predicted"/>
<evidence type="ECO:0000313" key="2">
    <source>
        <dbReference type="Proteomes" id="UP000035860"/>
    </source>
</evidence>
<dbReference type="InterPro" id="IPR021250">
    <property type="entry name" value="DUF2789"/>
</dbReference>
<dbReference type="Gene3D" id="1.10.10.1130">
    <property type="entry name" value="Uncharacterised protein PF10982, DUF2789"/>
    <property type="match status" value="1"/>
</dbReference>
<comment type="caution">
    <text evidence="1">The sequence shown here is derived from an EMBL/GenBank/DDBJ whole genome shotgun (WGS) entry which is preliminary data.</text>
</comment>
<evidence type="ECO:0008006" key="3">
    <source>
        <dbReference type="Google" id="ProtNLM"/>
    </source>
</evidence>
<dbReference type="OrthoDB" id="5828847at2"/>
<evidence type="ECO:0000313" key="1">
    <source>
        <dbReference type="EMBL" id="KDN25152.1"/>
    </source>
</evidence>
<dbReference type="AlphaFoldDB" id="A0A066UH18"/>
<reference evidence="1 2" key="1">
    <citation type="journal article" date="2014" name="Genome Announc.">
        <title>Draft Genome Sequence of Moraxella bovoculi Strain 237T (ATCC BAA-1259T) Isolated from a Calf with Infectious Bovine Keratoconjunctivitis.</title>
        <authorList>
            <person name="Calcutt M.J."/>
            <person name="Foecking M.F."/>
            <person name="Martin N.T."/>
            <person name="Mhlanga-Mutangadura T."/>
            <person name="Reilly T.J."/>
        </authorList>
    </citation>
    <scope>NUCLEOTIDE SEQUENCE [LARGE SCALE GENOMIC DNA]</scope>
    <source>
        <strain evidence="1 2">237</strain>
    </source>
</reference>
<dbReference type="eggNOG" id="COG2040">
    <property type="taxonomic scope" value="Bacteria"/>
</dbReference>
<dbReference type="RefSeq" id="WP_036364574.1">
    <property type="nucleotide sequence ID" value="NZ_AOMT01000022.1"/>
</dbReference>
<name>A0A066UH18_9GAMM</name>
<protein>
    <recommendedName>
        <fullName evidence="3">DUF2789 domain-containing protein</fullName>
    </recommendedName>
</protein>
<keyword evidence="2" id="KW-1185">Reference proteome</keyword>
<dbReference type="EMBL" id="AOMT01000022">
    <property type="protein sequence ID" value="KDN25152.1"/>
    <property type="molecule type" value="Genomic_DNA"/>
</dbReference>